<dbReference type="OrthoDB" id="9795355at2"/>
<dbReference type="Proteomes" id="UP000215459">
    <property type="component" value="Unassembled WGS sequence"/>
</dbReference>
<dbReference type="PANTHER" id="PTHR10091:SF0">
    <property type="entry name" value="GALACTOSE MUTAROTASE"/>
    <property type="match status" value="1"/>
</dbReference>
<evidence type="ECO:0000313" key="2">
    <source>
        <dbReference type="Proteomes" id="UP000215459"/>
    </source>
</evidence>
<accession>A0A235B935</accession>
<dbReference type="RefSeq" id="WP_094263134.1">
    <property type="nucleotide sequence ID" value="NZ_NOWF01000002.1"/>
</dbReference>
<dbReference type="InterPro" id="IPR011013">
    <property type="entry name" value="Gal_mutarotase_sf_dom"/>
</dbReference>
<dbReference type="GO" id="GO:0004034">
    <property type="term" value="F:aldose 1-epimerase activity"/>
    <property type="evidence" value="ECO:0007669"/>
    <property type="project" value="TreeGrafter"/>
</dbReference>
<dbReference type="CDD" id="cd01081">
    <property type="entry name" value="Aldose_epim"/>
    <property type="match status" value="1"/>
</dbReference>
<dbReference type="Pfam" id="PF01263">
    <property type="entry name" value="Aldose_epim"/>
    <property type="match status" value="1"/>
</dbReference>
<dbReference type="EMBL" id="NOWF01000002">
    <property type="protein sequence ID" value="OYD08786.1"/>
    <property type="molecule type" value="Genomic_DNA"/>
</dbReference>
<protein>
    <submittedName>
        <fullName evidence="1">Aldose epimerase</fullName>
    </submittedName>
</protein>
<name>A0A235B935_9BACL</name>
<dbReference type="SUPFAM" id="SSF74650">
    <property type="entry name" value="Galactose mutarotase-like"/>
    <property type="match status" value="1"/>
</dbReference>
<dbReference type="GO" id="GO:0006006">
    <property type="term" value="P:glucose metabolic process"/>
    <property type="evidence" value="ECO:0007669"/>
    <property type="project" value="TreeGrafter"/>
</dbReference>
<dbReference type="InterPro" id="IPR008183">
    <property type="entry name" value="Aldose_1/G6P_1-epimerase"/>
</dbReference>
<dbReference type="InterPro" id="IPR014718">
    <property type="entry name" value="GH-type_carb-bd"/>
</dbReference>
<dbReference type="GO" id="GO:0030246">
    <property type="term" value="F:carbohydrate binding"/>
    <property type="evidence" value="ECO:0007669"/>
    <property type="project" value="InterPro"/>
</dbReference>
<organism evidence="1 2">
    <name type="scientific">Paludifilum halophilum</name>
    <dbReference type="NCBI Taxonomy" id="1642702"/>
    <lineage>
        <taxon>Bacteria</taxon>
        <taxon>Bacillati</taxon>
        <taxon>Bacillota</taxon>
        <taxon>Bacilli</taxon>
        <taxon>Bacillales</taxon>
        <taxon>Thermoactinomycetaceae</taxon>
        <taxon>Paludifilum</taxon>
    </lineage>
</organism>
<sequence length="330" mass="37623">MAAFVEKVSFLQQQAVKAGNDRLEFVIVPEWGSNLISLVDQETESELLRVPRSAEEFWEKPVLFGIPILFPPNRIENGRFSYGGRDYQWDVNEEEHHNHIHGFVHTRKWKVIEAEADEKRVVVKTRFDSADYEEVTRQFPHPFSLTMTYVLEGSSLSKTAEVLNHGTDSFPLGLGFHTAFVFPEKTSLFSLTAQKRWRLNGRFLPTGQLEEIPYQEKLKEGMSLEGIALDDVFLSSGHDGGTNEAGLWIPASGIEIRYRVDSHFKHWVVYNLDGHHGFVCPEPYTWVTNAPNLRLPAELTGLQELAAGESKVFKTSITVLNRHEGWRDSP</sequence>
<gene>
    <name evidence="1" type="ORF">CHM34_03035</name>
</gene>
<dbReference type="Gene3D" id="2.70.98.10">
    <property type="match status" value="1"/>
</dbReference>
<dbReference type="GO" id="GO:0005737">
    <property type="term" value="C:cytoplasm"/>
    <property type="evidence" value="ECO:0007669"/>
    <property type="project" value="TreeGrafter"/>
</dbReference>
<proteinExistence type="predicted"/>
<reference evidence="1 2" key="1">
    <citation type="submission" date="2017-07" db="EMBL/GenBank/DDBJ databases">
        <title>The genome sequence of Paludifilum halophilum highlights mechanisms for microbial adaptation to high salt environemnts.</title>
        <authorList>
            <person name="Belbahri L."/>
        </authorList>
    </citation>
    <scope>NUCLEOTIDE SEQUENCE [LARGE SCALE GENOMIC DNA]</scope>
    <source>
        <strain evidence="1 2">DSM 102817</strain>
    </source>
</reference>
<dbReference type="GO" id="GO:0033499">
    <property type="term" value="P:galactose catabolic process via UDP-galactose, Leloir pathway"/>
    <property type="evidence" value="ECO:0007669"/>
    <property type="project" value="TreeGrafter"/>
</dbReference>
<evidence type="ECO:0000313" key="1">
    <source>
        <dbReference type="EMBL" id="OYD08786.1"/>
    </source>
</evidence>
<dbReference type="PANTHER" id="PTHR10091">
    <property type="entry name" value="ALDOSE-1-EPIMERASE"/>
    <property type="match status" value="1"/>
</dbReference>
<keyword evidence="2" id="KW-1185">Reference proteome</keyword>
<comment type="caution">
    <text evidence="1">The sequence shown here is derived from an EMBL/GenBank/DDBJ whole genome shotgun (WGS) entry which is preliminary data.</text>
</comment>
<dbReference type="AlphaFoldDB" id="A0A235B935"/>